<dbReference type="SUPFAM" id="SSF55811">
    <property type="entry name" value="Nudix"/>
    <property type="match status" value="1"/>
</dbReference>
<keyword evidence="5" id="KW-1185">Reference proteome</keyword>
<evidence type="ECO:0000256" key="2">
    <source>
        <dbReference type="ARBA" id="ARBA00022801"/>
    </source>
</evidence>
<dbReference type="EMBL" id="BMOU01000002">
    <property type="protein sequence ID" value="GGN93582.1"/>
    <property type="molecule type" value="Genomic_DNA"/>
</dbReference>
<comment type="caution">
    <text evidence="4">The sequence shown here is derived from an EMBL/GenBank/DDBJ whole genome shotgun (WGS) entry which is preliminary data.</text>
</comment>
<protein>
    <submittedName>
        <fullName evidence="4">NUDIX hydrolase</fullName>
    </submittedName>
</protein>
<gene>
    <name evidence="4" type="ORF">GCM10009030_19150</name>
</gene>
<dbReference type="InterPro" id="IPR020476">
    <property type="entry name" value="Nudix_hydrolase"/>
</dbReference>
<dbReference type="InterPro" id="IPR020084">
    <property type="entry name" value="NUDIX_hydrolase_CS"/>
</dbReference>
<feature type="domain" description="Nudix hydrolase" evidence="3">
    <location>
        <begin position="49"/>
        <end position="178"/>
    </location>
</feature>
<dbReference type="PANTHER" id="PTHR43046">
    <property type="entry name" value="GDP-MANNOSE MANNOSYL HYDROLASE"/>
    <property type="match status" value="1"/>
</dbReference>
<proteinExistence type="predicted"/>
<evidence type="ECO:0000313" key="4">
    <source>
        <dbReference type="EMBL" id="GGN93582.1"/>
    </source>
</evidence>
<organism evidence="4 5">
    <name type="scientific">Haloarcula pellucida</name>
    <dbReference type="NCBI Taxonomy" id="1427151"/>
    <lineage>
        <taxon>Archaea</taxon>
        <taxon>Methanobacteriati</taxon>
        <taxon>Methanobacteriota</taxon>
        <taxon>Stenosarchaea group</taxon>
        <taxon>Halobacteria</taxon>
        <taxon>Halobacteriales</taxon>
        <taxon>Haloarculaceae</taxon>
        <taxon>Haloarcula</taxon>
    </lineage>
</organism>
<name>A0A830GKF6_9EURY</name>
<accession>A0A830GKF6</accession>
<dbReference type="PROSITE" id="PS51462">
    <property type="entry name" value="NUDIX"/>
    <property type="match status" value="1"/>
</dbReference>
<evidence type="ECO:0000259" key="3">
    <source>
        <dbReference type="PROSITE" id="PS51462"/>
    </source>
</evidence>
<dbReference type="Proteomes" id="UP000605784">
    <property type="component" value="Unassembled WGS sequence"/>
</dbReference>
<reference evidence="4" key="1">
    <citation type="journal article" date="2014" name="Int. J. Syst. Evol. Microbiol.">
        <title>Complete genome sequence of Corynebacterium casei LMG S-19264T (=DSM 44701T), isolated from a smear-ripened cheese.</title>
        <authorList>
            <consortium name="US DOE Joint Genome Institute (JGI-PGF)"/>
            <person name="Walter F."/>
            <person name="Albersmeier A."/>
            <person name="Kalinowski J."/>
            <person name="Ruckert C."/>
        </authorList>
    </citation>
    <scope>NUCLEOTIDE SEQUENCE</scope>
    <source>
        <strain evidence="4">JCM 17820</strain>
    </source>
</reference>
<dbReference type="Gene3D" id="3.90.79.10">
    <property type="entry name" value="Nucleoside Triphosphate Pyrophosphohydrolase"/>
    <property type="match status" value="1"/>
</dbReference>
<dbReference type="Pfam" id="PF00293">
    <property type="entry name" value="NUDIX"/>
    <property type="match status" value="1"/>
</dbReference>
<comment type="cofactor">
    <cofactor evidence="1">
        <name>Mg(2+)</name>
        <dbReference type="ChEBI" id="CHEBI:18420"/>
    </cofactor>
</comment>
<dbReference type="PANTHER" id="PTHR43046:SF14">
    <property type="entry name" value="MUTT_NUDIX FAMILY PROTEIN"/>
    <property type="match status" value="1"/>
</dbReference>
<dbReference type="AlphaFoldDB" id="A0A830GKF6"/>
<dbReference type="PRINTS" id="PR00502">
    <property type="entry name" value="NUDIXFAMILY"/>
</dbReference>
<dbReference type="InterPro" id="IPR000086">
    <property type="entry name" value="NUDIX_hydrolase_dom"/>
</dbReference>
<dbReference type="GO" id="GO:0016787">
    <property type="term" value="F:hydrolase activity"/>
    <property type="evidence" value="ECO:0007669"/>
    <property type="project" value="UniProtKB-KW"/>
</dbReference>
<dbReference type="CDD" id="cd02883">
    <property type="entry name" value="NUDIX_Hydrolase"/>
    <property type="match status" value="1"/>
</dbReference>
<reference evidence="4" key="2">
    <citation type="submission" date="2020-09" db="EMBL/GenBank/DDBJ databases">
        <authorList>
            <person name="Sun Q."/>
            <person name="Ohkuma M."/>
        </authorList>
    </citation>
    <scope>NUCLEOTIDE SEQUENCE</scope>
    <source>
        <strain evidence="4">JCM 17820</strain>
    </source>
</reference>
<dbReference type="RefSeq" id="WP_188996804.1">
    <property type="nucleotide sequence ID" value="NZ_BMOU01000002.1"/>
</dbReference>
<sequence>MTLESRTRETVRMELERLVDAYGDVPVRRDTVTNDPDFFERGAKLAEEGWLGDAGAWVTDEDGRVLLIKHRGAPETWGTPGGGHEPGEGLDDTARREVREETGVDCTLTGLYYARWKTIVHAEDADRRLHMLTVEFDAEASGGDIDVSDDEVLAAEWFETVPEALHEIPATRSPDESA</sequence>
<keyword evidence="2 4" id="KW-0378">Hydrolase</keyword>
<evidence type="ECO:0000256" key="1">
    <source>
        <dbReference type="ARBA" id="ARBA00001946"/>
    </source>
</evidence>
<dbReference type="InterPro" id="IPR015797">
    <property type="entry name" value="NUDIX_hydrolase-like_dom_sf"/>
</dbReference>
<evidence type="ECO:0000313" key="5">
    <source>
        <dbReference type="Proteomes" id="UP000605784"/>
    </source>
</evidence>
<dbReference type="PROSITE" id="PS00893">
    <property type="entry name" value="NUDIX_BOX"/>
    <property type="match status" value="1"/>
</dbReference>